<protein>
    <submittedName>
        <fullName evidence="1">Uncharacterized protein</fullName>
    </submittedName>
</protein>
<evidence type="ECO:0000313" key="2">
    <source>
        <dbReference type="Proteomes" id="UP000028123"/>
    </source>
</evidence>
<evidence type="ECO:0000313" key="1">
    <source>
        <dbReference type="EMBL" id="KEQ27303.1"/>
    </source>
</evidence>
<reference evidence="1 2" key="1">
    <citation type="submission" date="2014-06" db="EMBL/GenBank/DDBJ databases">
        <title>Draft genome sequence of Paenibacillus sp. MSt1.</title>
        <authorList>
            <person name="Aw Y.K."/>
            <person name="Ong K.S."/>
            <person name="Gan H.M."/>
            <person name="Lee S.M."/>
        </authorList>
    </citation>
    <scope>NUCLEOTIDE SEQUENCE [LARGE SCALE GENOMIC DNA]</scope>
    <source>
        <strain evidence="1 2">MSt1</strain>
    </source>
</reference>
<dbReference type="eggNOG" id="ENOG5032I0J">
    <property type="taxonomic scope" value="Bacteria"/>
</dbReference>
<sequence>MLFSNRQKKLILDVLLKERRRLFSKHKGELLDKTIEDLSQMLRNEEVNAEPKDNVIDWSRKGGKRR</sequence>
<dbReference type="Proteomes" id="UP000028123">
    <property type="component" value="Unassembled WGS sequence"/>
</dbReference>
<dbReference type="OrthoDB" id="2655466at2"/>
<gene>
    <name evidence="1" type="ORF">ET33_25880</name>
</gene>
<proteinExistence type="predicted"/>
<dbReference type="EMBL" id="JNVM01000004">
    <property type="protein sequence ID" value="KEQ27303.1"/>
    <property type="molecule type" value="Genomic_DNA"/>
</dbReference>
<dbReference type="RefSeq" id="WP_036677498.1">
    <property type="nucleotide sequence ID" value="NZ_FYEP01000014.1"/>
</dbReference>
<comment type="caution">
    <text evidence="1">The sequence shown here is derived from an EMBL/GenBank/DDBJ whole genome shotgun (WGS) entry which is preliminary data.</text>
</comment>
<dbReference type="AlphaFoldDB" id="A0A081P9D0"/>
<organism evidence="1 2">
    <name type="scientific">Paenibacillus tyrfis</name>
    <dbReference type="NCBI Taxonomy" id="1501230"/>
    <lineage>
        <taxon>Bacteria</taxon>
        <taxon>Bacillati</taxon>
        <taxon>Bacillota</taxon>
        <taxon>Bacilli</taxon>
        <taxon>Bacillales</taxon>
        <taxon>Paenibacillaceae</taxon>
        <taxon>Paenibacillus</taxon>
    </lineage>
</organism>
<keyword evidence="2" id="KW-1185">Reference proteome</keyword>
<accession>A0A081P9D0</accession>
<name>A0A081P9D0_9BACL</name>